<dbReference type="InterPro" id="IPR016131">
    <property type="entry name" value="Haemerythrin_Fe_BS"/>
</dbReference>
<evidence type="ECO:0000256" key="3">
    <source>
        <dbReference type="ARBA" id="ARBA00022723"/>
    </source>
</evidence>
<protein>
    <submittedName>
        <fullName evidence="6">Hemerythrin family protein</fullName>
    </submittedName>
</protein>
<dbReference type="Pfam" id="PF01814">
    <property type="entry name" value="Hemerythrin"/>
    <property type="match status" value="1"/>
</dbReference>
<gene>
    <name evidence="6" type="ORF">JFN93_17310</name>
</gene>
<evidence type="ECO:0000259" key="5">
    <source>
        <dbReference type="Pfam" id="PF01814"/>
    </source>
</evidence>
<dbReference type="Gene3D" id="1.20.120.50">
    <property type="entry name" value="Hemerythrin-like"/>
    <property type="match status" value="1"/>
</dbReference>
<dbReference type="InterPro" id="IPR012827">
    <property type="entry name" value="Hemerythrin_metal-bd"/>
</dbReference>
<reference evidence="6" key="1">
    <citation type="submission" date="2020-12" db="EMBL/GenBank/DDBJ databases">
        <title>Geomonas sp. Red875, isolated from river sediment.</title>
        <authorList>
            <person name="Xu Z."/>
            <person name="Zhang Z."/>
            <person name="Masuda Y."/>
            <person name="Itoh H."/>
            <person name="Senoo K."/>
        </authorList>
    </citation>
    <scope>NUCLEOTIDE SEQUENCE</scope>
    <source>
        <strain evidence="6">Red875</strain>
    </source>
</reference>
<dbReference type="Proteomes" id="UP000636888">
    <property type="component" value="Unassembled WGS sequence"/>
</dbReference>
<evidence type="ECO:0000256" key="4">
    <source>
        <dbReference type="ARBA" id="ARBA00023004"/>
    </source>
</evidence>
<dbReference type="PANTHER" id="PTHR37164">
    <property type="entry name" value="BACTERIOHEMERYTHRIN"/>
    <property type="match status" value="1"/>
</dbReference>
<dbReference type="SUPFAM" id="SSF47188">
    <property type="entry name" value="Hemerythrin-like"/>
    <property type="match status" value="1"/>
</dbReference>
<proteinExistence type="inferred from homology"/>
<feature type="domain" description="Hemerythrin-like" evidence="5">
    <location>
        <begin position="13"/>
        <end position="125"/>
    </location>
</feature>
<evidence type="ECO:0000256" key="1">
    <source>
        <dbReference type="ARBA" id="ARBA00010587"/>
    </source>
</evidence>
<dbReference type="NCBIfam" id="NF033749">
    <property type="entry name" value="bact_hemeryth"/>
    <property type="match status" value="1"/>
</dbReference>
<organism evidence="6 7">
    <name type="scientific">Geomesophilobacter sediminis</name>
    <dbReference type="NCBI Taxonomy" id="2798584"/>
    <lineage>
        <taxon>Bacteria</taxon>
        <taxon>Pseudomonadati</taxon>
        <taxon>Thermodesulfobacteriota</taxon>
        <taxon>Desulfuromonadia</taxon>
        <taxon>Geobacterales</taxon>
        <taxon>Geobacteraceae</taxon>
        <taxon>Geomesophilobacter</taxon>
    </lineage>
</organism>
<keyword evidence="7" id="KW-1185">Reference proteome</keyword>
<dbReference type="InterPro" id="IPR050669">
    <property type="entry name" value="Hemerythrin"/>
</dbReference>
<dbReference type="NCBIfam" id="TIGR02481">
    <property type="entry name" value="hemeryth_dom"/>
    <property type="match status" value="1"/>
</dbReference>
<dbReference type="InterPro" id="IPR012312">
    <property type="entry name" value="Hemerythrin-like"/>
</dbReference>
<evidence type="ECO:0000313" key="7">
    <source>
        <dbReference type="Proteomes" id="UP000636888"/>
    </source>
</evidence>
<dbReference type="PROSITE" id="PS00550">
    <property type="entry name" value="HEMERYTHRINS"/>
    <property type="match status" value="1"/>
</dbReference>
<dbReference type="PANTHER" id="PTHR37164:SF1">
    <property type="entry name" value="BACTERIOHEMERYTHRIN"/>
    <property type="match status" value="1"/>
</dbReference>
<keyword evidence="4" id="KW-0408">Iron</keyword>
<evidence type="ECO:0000313" key="6">
    <source>
        <dbReference type="EMBL" id="MBJ6726472.1"/>
    </source>
</evidence>
<keyword evidence="2" id="KW-0813">Transport</keyword>
<dbReference type="GO" id="GO:0005344">
    <property type="term" value="F:oxygen carrier activity"/>
    <property type="evidence" value="ECO:0007669"/>
    <property type="project" value="UniProtKB-KW"/>
</dbReference>
<comment type="caution">
    <text evidence="6">The sequence shown here is derived from an EMBL/GenBank/DDBJ whole genome shotgun (WGS) entry which is preliminary data.</text>
</comment>
<dbReference type="InterPro" id="IPR035938">
    <property type="entry name" value="Hemerythrin-like_sf"/>
</dbReference>
<comment type="similarity">
    <text evidence="1">Belongs to the hemerythrin family.</text>
</comment>
<dbReference type="CDD" id="cd12107">
    <property type="entry name" value="Hemerythrin"/>
    <property type="match status" value="1"/>
</dbReference>
<evidence type="ECO:0000256" key="2">
    <source>
        <dbReference type="ARBA" id="ARBA00022621"/>
    </source>
</evidence>
<dbReference type="GO" id="GO:0046872">
    <property type="term" value="F:metal ion binding"/>
    <property type="evidence" value="ECO:0007669"/>
    <property type="project" value="UniProtKB-KW"/>
</dbReference>
<dbReference type="AlphaFoldDB" id="A0A8J7LZA3"/>
<dbReference type="EMBL" id="JAEMHM010000014">
    <property type="protein sequence ID" value="MBJ6726472.1"/>
    <property type="molecule type" value="Genomic_DNA"/>
</dbReference>
<name>A0A8J7LZA3_9BACT</name>
<keyword evidence="2" id="KW-0561">Oxygen transport</keyword>
<dbReference type="RefSeq" id="WP_199385387.1">
    <property type="nucleotide sequence ID" value="NZ_JAEMHM010000014.1"/>
</dbReference>
<keyword evidence="3" id="KW-0479">Metal-binding</keyword>
<sequence length="146" mass="17485">MSMIEWSDELSIGIDYIDEQHKQLMAIINELQLAVEYDKGPDFVYPIIEHLYNYANTHFSDEEELLRMHNYPDLIDHRQEHLAFISKIDELKNRYETDREGLTIHLRNFLLGWLYNHIKSEDQAYRHFLDRKGVLPHSHKESGQDS</sequence>
<accession>A0A8J7LZA3</accession>